<comment type="similarity">
    <text evidence="4 16">Belongs to the LTN1 family.</text>
</comment>
<dbReference type="SMART" id="SM01197">
    <property type="entry name" value="FANCL_C"/>
    <property type="match status" value="1"/>
</dbReference>
<evidence type="ECO:0000256" key="12">
    <source>
        <dbReference type="ARBA" id="ARBA00022786"/>
    </source>
</evidence>
<dbReference type="CDD" id="cd16491">
    <property type="entry name" value="RING-CH-C4HC3_LTN1"/>
    <property type="match status" value="1"/>
</dbReference>
<comment type="pathway">
    <text evidence="3 16">Protein modification; protein ubiquitination.</text>
</comment>
<dbReference type="EC" id="2.3.2.27" evidence="5 16"/>
<accession>A0A9W9K8B3</accession>
<evidence type="ECO:0000256" key="2">
    <source>
        <dbReference type="ARBA" id="ARBA00004514"/>
    </source>
</evidence>
<dbReference type="Gene3D" id="1.25.10.10">
    <property type="entry name" value="Leucine-rich Repeat Variant"/>
    <property type="match status" value="1"/>
</dbReference>
<dbReference type="InterPro" id="IPR016024">
    <property type="entry name" value="ARM-type_fold"/>
</dbReference>
<gene>
    <name evidence="18" type="ORF">N7456_007575</name>
</gene>
<evidence type="ECO:0000256" key="9">
    <source>
        <dbReference type="ARBA" id="ARBA00022723"/>
    </source>
</evidence>
<dbReference type="GO" id="GO:0008270">
    <property type="term" value="F:zinc ion binding"/>
    <property type="evidence" value="ECO:0007669"/>
    <property type="project" value="UniProtKB-KW"/>
</dbReference>
<dbReference type="InterPro" id="IPR011016">
    <property type="entry name" value="Znf_RING-CH"/>
</dbReference>
<comment type="catalytic activity">
    <reaction evidence="1 16">
        <text>S-ubiquitinyl-[E2 ubiquitin-conjugating enzyme]-L-cysteine + [acceptor protein]-L-lysine = [E2 ubiquitin-conjugating enzyme]-L-cysteine + N(6)-ubiquitinyl-[acceptor protein]-L-lysine.</text>
        <dbReference type="EC" id="2.3.2.27"/>
    </reaction>
</comment>
<reference evidence="18" key="2">
    <citation type="journal article" date="2023" name="IMA Fungus">
        <title>Comparative genomic study of the Penicillium genus elucidates a diverse pangenome and 15 lateral gene transfer events.</title>
        <authorList>
            <person name="Petersen C."/>
            <person name="Sorensen T."/>
            <person name="Nielsen M.R."/>
            <person name="Sondergaard T.E."/>
            <person name="Sorensen J.L."/>
            <person name="Fitzpatrick D.A."/>
            <person name="Frisvad J.C."/>
            <person name="Nielsen K.L."/>
        </authorList>
    </citation>
    <scope>NUCLEOTIDE SEQUENCE</scope>
    <source>
        <strain evidence="18">IBT 30069</strain>
    </source>
</reference>
<organism evidence="18 19">
    <name type="scientific">Penicillium angulare</name>
    <dbReference type="NCBI Taxonomy" id="116970"/>
    <lineage>
        <taxon>Eukaryota</taxon>
        <taxon>Fungi</taxon>
        <taxon>Dikarya</taxon>
        <taxon>Ascomycota</taxon>
        <taxon>Pezizomycotina</taxon>
        <taxon>Eurotiomycetes</taxon>
        <taxon>Eurotiomycetidae</taxon>
        <taxon>Eurotiales</taxon>
        <taxon>Aspergillaceae</taxon>
        <taxon>Penicillium</taxon>
    </lineage>
</organism>
<evidence type="ECO:0000256" key="8">
    <source>
        <dbReference type="ARBA" id="ARBA00022679"/>
    </source>
</evidence>
<dbReference type="PANTHER" id="PTHR12389:SF0">
    <property type="entry name" value="E3 UBIQUITIN-PROTEIN LIGASE LISTERIN"/>
    <property type="match status" value="1"/>
</dbReference>
<dbReference type="SUPFAM" id="SSF57850">
    <property type="entry name" value="RING/U-box"/>
    <property type="match status" value="1"/>
</dbReference>
<dbReference type="SMART" id="SM00744">
    <property type="entry name" value="RINGv"/>
    <property type="match status" value="1"/>
</dbReference>
<reference evidence="18" key="1">
    <citation type="submission" date="2022-11" db="EMBL/GenBank/DDBJ databases">
        <authorList>
            <person name="Petersen C."/>
        </authorList>
    </citation>
    <scope>NUCLEOTIDE SEQUENCE</scope>
    <source>
        <strain evidence="18">IBT 30069</strain>
    </source>
</reference>
<name>A0A9W9K8B3_9EURO</name>
<evidence type="ECO:0000256" key="14">
    <source>
        <dbReference type="ARBA" id="ARBA00055150"/>
    </source>
</evidence>
<dbReference type="InterPro" id="IPR054476">
    <property type="entry name" value="Ltn1_N"/>
</dbReference>
<evidence type="ECO:0000256" key="6">
    <source>
        <dbReference type="ARBA" id="ARBA00017157"/>
    </source>
</evidence>
<evidence type="ECO:0000256" key="11">
    <source>
        <dbReference type="ARBA" id="ARBA00022771"/>
    </source>
</evidence>
<keyword evidence="19" id="KW-1185">Reference proteome</keyword>
<dbReference type="Gene3D" id="3.30.40.10">
    <property type="entry name" value="Zinc/RING finger domain, C3HC4 (zinc finger)"/>
    <property type="match status" value="1"/>
</dbReference>
<keyword evidence="8 16" id="KW-0808">Transferase</keyword>
<dbReference type="InterPro" id="IPR054478">
    <property type="entry name" value="LTN1_UBC"/>
</dbReference>
<dbReference type="InterPro" id="IPR054477">
    <property type="entry name" value="LTN1_E3_ligase_6th"/>
</dbReference>
<evidence type="ECO:0000256" key="15">
    <source>
        <dbReference type="PROSITE-ProRule" id="PRU00175"/>
    </source>
</evidence>
<keyword evidence="10" id="KW-0677">Repeat</keyword>
<dbReference type="GO" id="GO:0005829">
    <property type="term" value="C:cytosol"/>
    <property type="evidence" value="ECO:0007669"/>
    <property type="project" value="UniProtKB-SubCell"/>
</dbReference>
<dbReference type="Pfam" id="PF22999">
    <property type="entry name" value="LTN1_E3_ligase_6th"/>
    <property type="match status" value="1"/>
</dbReference>
<dbReference type="SUPFAM" id="SSF48371">
    <property type="entry name" value="ARM repeat"/>
    <property type="match status" value="1"/>
</dbReference>
<keyword evidence="12 16" id="KW-0833">Ubl conjugation pathway</keyword>
<evidence type="ECO:0000256" key="10">
    <source>
        <dbReference type="ARBA" id="ARBA00022737"/>
    </source>
</evidence>
<dbReference type="GO" id="GO:0072344">
    <property type="term" value="P:rescue of stalled ribosome"/>
    <property type="evidence" value="ECO:0007669"/>
    <property type="project" value="UniProtKB-UniRule"/>
</dbReference>
<comment type="subcellular location">
    <subcellularLocation>
        <location evidence="2">Cytoplasm</location>
        <location evidence="2">Cytosol</location>
    </subcellularLocation>
</comment>
<sequence>MSKKFKSQASSSRAAAGAFGSFGGFSGAFGADGREPSSLTYIAEPPDLSRISEQQLVIAFKNLLKKDETTRTKALEELKDYIVKLAKAKGTLDDGFLEAWVKIYPRISIDLSRRARQLAHTLLGAISALVGKRIAPHLPRVIGAWLAGIYDNDRPVQRSALESFTSVFSTEEKRSNVWKIYQSSTLDFIDDVLLHQTPLTLSDERTVKRDDAEGKYARVVGAGLMLLSRILGNSPDDDLQRNIAEIENLLGSKSLWGFCSHEDPFVRRAIYVVLRSAVSREPAWIDWQLVSSAIIGKSLSIPQLGSASELSESLLLLTASRPQVWTSEYTSKTSASKRLRQYIQKGSQAGPANFWSNLDKLLRLIPREVLAGADKTSTDETIKLSSAMALTEALQEGLNSREEPRQNLSTGWKAYIRVAAWLGILMPQEQRVEFVQNRMSPLVAQYVRPSTEMAGWSLPTPIAQEICADFLLTLISHEQSHQLEPLWTKLSNDLLEAVKLSSPEQSKDFRSSQDAVCAEAQRLFGLEPTVISRVTDSESELQAQEIFERTNLSLLEDCLEILRARNGKPYGAAGVVEQCVRNMPSVAKGSDELKKFVQQDVPELLFSPSGDRLIAIILACREWEGFTSSFETVVERAMDLEPEQSNAHILQALLSSLDFNDLGDKTKLTSLVMRALDKACKGSSSHWAILASVLQNQTSRGQLMDQVFLAIIDALSQEDRALDVLNGLSHLGKTVPSAIKDFQNGSNGPKLTAKLLYLTESPSEEVATLTESLIKSFKETVVGDSSTSSKLEILRHELSHASAESLSIDSLLEIAMELLAGIDTNADFTVTDILPNQNVWEEAMSPFLQLPPRASTAITSPLMGAVNLVEREISESLKTLWLSIPRDSDRCTVAFRLATFTIKALSTFDIATHLNTADIATLSYFLPLVIQLIDDDLSIENSNGISGLELADQREEYFDIVFQGRKIISDWIRSQEALKSSPETTISSCLTSLWEDKLEALDGTSPVDYRVGQAFVKLMTSMDEMRKSPDDVAKICREARSANGIRSASWFAVLRTSILSNPVGNRICNELVADSTGLKPEDPSSQGLRKLALLNILLSGEEDVVSTIPTQRLVFLTKNLVECLQSEISLGLRAEIMHTLAFILPGLAEIYGSHWEDIIDALGVVFKDVGGGEESLPLLVSSFRLFARLKSMAEGESNDDLQDVWSERKVGISNELVSTIAKFDASTVFHQPRDVAVGLLDRLINALPINSLEDVSGVFHLLNAHSRSVQRTAYTILHRYIPQVQEQVSFDVALSKTAVSLPDELVSLLLETPTMDMVMRSYGDDKMWTSVRSYLLSWKVVFDHFTNASIPVQEYYATNIKEYNILNPLLEFMFNFLQKAQGRLIDASKLEIQSFEPDNSESAEKETQWLLVHLYYLCSRHLANMTKSWWIDTQKRIKGPVEVWSEKYISPLVATDALRGVTDWIATQDPNEERALSVKISQRTAEIIASIPVDEESPPVSISITLPPAYPLHSAIVVGRSRVLVDEKKWKSWLLVIQGVIMFANGNLVDGLLAFRRNVQGALKGQSECAICYSVISTDMQTPNKRCATCKNTFHSVCLFRWFKSSNQSTCPLCRNNFVYV</sequence>
<dbReference type="InterPro" id="IPR011989">
    <property type="entry name" value="ARM-like"/>
</dbReference>
<keyword evidence="7" id="KW-0963">Cytoplasm</keyword>
<dbReference type="GO" id="GO:1990116">
    <property type="term" value="P:ribosome-associated ubiquitin-dependent protein catabolic process"/>
    <property type="evidence" value="ECO:0007669"/>
    <property type="project" value="UniProtKB-UniRule"/>
</dbReference>
<dbReference type="Pfam" id="PF22958">
    <property type="entry name" value="Ltn1_1st"/>
    <property type="match status" value="1"/>
</dbReference>
<evidence type="ECO:0000256" key="5">
    <source>
        <dbReference type="ARBA" id="ARBA00012483"/>
    </source>
</evidence>
<evidence type="ECO:0000313" key="19">
    <source>
        <dbReference type="Proteomes" id="UP001149165"/>
    </source>
</evidence>
<dbReference type="PROSITE" id="PS50089">
    <property type="entry name" value="ZF_RING_2"/>
    <property type="match status" value="1"/>
</dbReference>
<dbReference type="InterPro" id="IPR013083">
    <property type="entry name" value="Znf_RING/FYVE/PHD"/>
</dbReference>
<comment type="function">
    <text evidence="16">E3 ubiquitin-protein ligase. Component of the ribosome quality control complex (RQC), a ribosome-associated complex that mediates ubiquitination and extraction of incompletely synthesized nascent chains for proteasomal degradation.</text>
</comment>
<evidence type="ECO:0000256" key="1">
    <source>
        <dbReference type="ARBA" id="ARBA00000900"/>
    </source>
</evidence>
<dbReference type="InterPro" id="IPR001841">
    <property type="entry name" value="Znf_RING"/>
</dbReference>
<evidence type="ECO:0000256" key="7">
    <source>
        <dbReference type="ARBA" id="ARBA00022490"/>
    </source>
</evidence>
<comment type="caution">
    <text evidence="18">The sequence shown here is derived from an EMBL/GenBank/DDBJ whole genome shotgun (WGS) entry which is preliminary data.</text>
</comment>
<dbReference type="InterPro" id="IPR039795">
    <property type="entry name" value="LTN1/Rkr1"/>
</dbReference>
<comment type="function">
    <text evidence="14">E3 ubiquitin-protein ligase component of the ribosome quality control complex (RQC), a ribosome-associated complex that mediates ubiquitination and extraction of incompletely synthesized nascent chains for proteasomal degradation. Mediates ubiquitination of proteins derived from mRNAs lacking stop codons (non-stop proteins) and other translation arrest products induced by poly-lysine sequences and tandem rare codons. Ubiquitination leads to CDC48 recruitment for extraction and degradation of the incomplete translation product. May indirectly play a role in chromatin function and transcription.</text>
</comment>
<evidence type="ECO:0000256" key="16">
    <source>
        <dbReference type="RuleBase" id="RU367090"/>
    </source>
</evidence>
<dbReference type="Pfam" id="PF23009">
    <property type="entry name" value="UBC_like"/>
    <property type="match status" value="1"/>
</dbReference>
<dbReference type="Proteomes" id="UP001149165">
    <property type="component" value="Unassembled WGS sequence"/>
</dbReference>
<evidence type="ECO:0000313" key="18">
    <source>
        <dbReference type="EMBL" id="KAJ5096854.1"/>
    </source>
</evidence>
<keyword evidence="11 15" id="KW-0863">Zinc-finger</keyword>
<keyword evidence="9 16" id="KW-0479">Metal-binding</keyword>
<dbReference type="FunFam" id="3.30.40.10:FF:000038">
    <property type="entry name" value="E3 ubiquitin-protein ligase listerin"/>
    <property type="match status" value="1"/>
</dbReference>
<protein>
    <recommendedName>
        <fullName evidence="6 16">E3 ubiquitin-protein ligase listerin</fullName>
        <ecNumber evidence="5 16">2.3.2.27</ecNumber>
    </recommendedName>
    <alternativeName>
        <fullName evidence="16">RING-type E3 ubiquitin transferase listerin</fullName>
    </alternativeName>
</protein>
<keyword evidence="13 16" id="KW-0862">Zinc</keyword>
<dbReference type="Pfam" id="PF23280">
    <property type="entry name" value="TPR_26"/>
    <property type="match status" value="1"/>
</dbReference>
<evidence type="ECO:0000256" key="3">
    <source>
        <dbReference type="ARBA" id="ARBA00004906"/>
    </source>
</evidence>
<proteinExistence type="inferred from homology"/>
<evidence type="ECO:0000256" key="4">
    <source>
        <dbReference type="ARBA" id="ARBA00007997"/>
    </source>
</evidence>
<dbReference type="InterPro" id="IPR057030">
    <property type="entry name" value="TPR_Rkr-1"/>
</dbReference>
<dbReference type="OrthoDB" id="6108at2759"/>
<dbReference type="Pfam" id="PF13639">
    <property type="entry name" value="zf-RING_2"/>
    <property type="match status" value="1"/>
</dbReference>
<dbReference type="GO" id="GO:1990112">
    <property type="term" value="C:RQC complex"/>
    <property type="evidence" value="ECO:0007669"/>
    <property type="project" value="UniProtKB-UniRule"/>
</dbReference>
<dbReference type="GO" id="GO:0061630">
    <property type="term" value="F:ubiquitin protein ligase activity"/>
    <property type="evidence" value="ECO:0007669"/>
    <property type="project" value="UniProtKB-UniRule"/>
</dbReference>
<dbReference type="GO" id="GO:0043023">
    <property type="term" value="F:ribosomal large subunit binding"/>
    <property type="evidence" value="ECO:0007669"/>
    <property type="project" value="TreeGrafter"/>
</dbReference>
<dbReference type="SMART" id="SM00184">
    <property type="entry name" value="RING"/>
    <property type="match status" value="1"/>
</dbReference>
<dbReference type="InterPro" id="IPR039804">
    <property type="entry name" value="RING-CH-C4HC3_LTN1"/>
</dbReference>
<evidence type="ECO:0000259" key="17">
    <source>
        <dbReference type="PROSITE" id="PS50089"/>
    </source>
</evidence>
<feature type="domain" description="RING-type" evidence="17">
    <location>
        <begin position="1569"/>
        <end position="1615"/>
    </location>
</feature>
<comment type="subunit">
    <text evidence="16">Component of the ribosome quality control complex (RQC).</text>
</comment>
<dbReference type="EMBL" id="JAPQKH010000005">
    <property type="protein sequence ID" value="KAJ5096854.1"/>
    <property type="molecule type" value="Genomic_DNA"/>
</dbReference>
<dbReference type="PANTHER" id="PTHR12389">
    <property type="entry name" value="ZINC FINGER PROTEIN 294"/>
    <property type="match status" value="1"/>
</dbReference>
<evidence type="ECO:0000256" key="13">
    <source>
        <dbReference type="ARBA" id="ARBA00022833"/>
    </source>
</evidence>